<gene>
    <name evidence="1" type="ORF">SAMN06265220_103322</name>
</gene>
<accession>A0A521DQJ3</accession>
<proteinExistence type="predicted"/>
<reference evidence="1 2" key="1">
    <citation type="submission" date="2017-05" db="EMBL/GenBank/DDBJ databases">
        <authorList>
            <person name="Varghese N."/>
            <person name="Submissions S."/>
        </authorList>
    </citation>
    <scope>NUCLEOTIDE SEQUENCE [LARGE SCALE GENOMIC DNA]</scope>
    <source>
        <strain evidence="1 2">DSM 29982</strain>
    </source>
</reference>
<dbReference type="Proteomes" id="UP000319267">
    <property type="component" value="Unassembled WGS sequence"/>
</dbReference>
<dbReference type="OrthoDB" id="1495678at2"/>
<dbReference type="RefSeq" id="WP_111379005.1">
    <property type="nucleotide sequence ID" value="NZ_CP043612.1"/>
</dbReference>
<keyword evidence="2" id="KW-1185">Reference proteome</keyword>
<name>A0A521DQJ3_9FLAO</name>
<evidence type="ECO:0000313" key="2">
    <source>
        <dbReference type="Proteomes" id="UP000319267"/>
    </source>
</evidence>
<evidence type="ECO:0000313" key="1">
    <source>
        <dbReference type="EMBL" id="SMO73862.1"/>
    </source>
</evidence>
<organism evidence="1 2">
    <name type="scientific">Flavobacterium nitrogenifigens</name>
    <dbReference type="NCBI Taxonomy" id="1617283"/>
    <lineage>
        <taxon>Bacteria</taxon>
        <taxon>Pseudomonadati</taxon>
        <taxon>Bacteroidota</taxon>
        <taxon>Flavobacteriia</taxon>
        <taxon>Flavobacteriales</taxon>
        <taxon>Flavobacteriaceae</taxon>
        <taxon>Flavobacterium</taxon>
    </lineage>
</organism>
<dbReference type="AlphaFoldDB" id="A0A521DQJ3"/>
<dbReference type="EMBL" id="FXTQ01000003">
    <property type="protein sequence ID" value="SMO73862.1"/>
    <property type="molecule type" value="Genomic_DNA"/>
</dbReference>
<sequence length="169" mass="19215">MAIFTISEDFLSNTHEDLSYLSDILFVFSNKKNSFKVSKDINGEILQIYKSIPKNGEIIKTWLDLMSYTPSSFEKVDIDLSSINCLETKFIKLCKETKGFNNLIVYSVQNIKKHQLTGKAIVFEEVDINVFDRDEASIQLNIKCDNILNIVKSQVAMGNSNITDSQNSK</sequence>
<protein>
    <submittedName>
        <fullName evidence="1">Uncharacterized protein</fullName>
    </submittedName>
</protein>